<evidence type="ECO:0000313" key="4">
    <source>
        <dbReference type="Proteomes" id="UP000001420"/>
    </source>
</evidence>
<dbReference type="InterPro" id="IPR013785">
    <property type="entry name" value="Aldolase_TIM"/>
</dbReference>
<protein>
    <submittedName>
        <fullName evidence="3">Deoxyribose-phosphate aldolase</fullName>
        <ecNumber evidence="3">4.1.2.4</ecNumber>
    </submittedName>
</protein>
<organism evidence="3 4">
    <name type="scientific">Prochlorococcus marinus (strain SARG / CCMP1375 / SS120)</name>
    <dbReference type="NCBI Taxonomy" id="167539"/>
    <lineage>
        <taxon>Bacteria</taxon>
        <taxon>Bacillati</taxon>
        <taxon>Cyanobacteriota</taxon>
        <taxon>Cyanophyceae</taxon>
        <taxon>Synechococcales</taxon>
        <taxon>Prochlorococcaceae</taxon>
        <taxon>Prochlorococcus</taxon>
    </lineage>
</organism>
<name>Q7VDI0_PROMA</name>
<dbReference type="SUPFAM" id="SSF51569">
    <property type="entry name" value="Aldolase"/>
    <property type="match status" value="1"/>
</dbReference>
<evidence type="ECO:0000256" key="1">
    <source>
        <dbReference type="ARBA" id="ARBA00022490"/>
    </source>
</evidence>
<dbReference type="PIRSF" id="PIRSF001357">
    <property type="entry name" value="DeoC"/>
    <property type="match status" value="1"/>
</dbReference>
<dbReference type="PATRIC" id="fig|167539.5.peg.404"/>
<dbReference type="eggNOG" id="COG0274">
    <property type="taxonomic scope" value="Bacteria"/>
</dbReference>
<dbReference type="GO" id="GO:0005737">
    <property type="term" value="C:cytoplasm"/>
    <property type="evidence" value="ECO:0007669"/>
    <property type="project" value="InterPro"/>
</dbReference>
<dbReference type="OrthoDB" id="9778711at2"/>
<proteinExistence type="predicted"/>
<dbReference type="HOGENOM" id="CLU_053595_0_2_3"/>
<dbReference type="PANTHER" id="PTHR10889">
    <property type="entry name" value="DEOXYRIBOSE-PHOSPHATE ALDOLASE"/>
    <property type="match status" value="1"/>
</dbReference>
<keyword evidence="2" id="KW-0704">Schiff base</keyword>
<dbReference type="KEGG" id="pma:Pro_0396"/>
<dbReference type="EnsemblBacteria" id="AAP99442">
    <property type="protein sequence ID" value="AAP99442"/>
    <property type="gene ID" value="Pro_0396"/>
</dbReference>
<dbReference type="GO" id="GO:0004139">
    <property type="term" value="F:deoxyribose-phosphate aldolase activity"/>
    <property type="evidence" value="ECO:0007669"/>
    <property type="project" value="UniProtKB-EC"/>
</dbReference>
<dbReference type="PANTHER" id="PTHR10889:SF1">
    <property type="entry name" value="DEOXYRIBOSE-PHOSPHATE ALDOLASE"/>
    <property type="match status" value="1"/>
</dbReference>
<accession>Q7VDI0</accession>
<dbReference type="STRING" id="167539.Pro_0396"/>
<dbReference type="InterPro" id="IPR002915">
    <property type="entry name" value="DeoC/FbaB/LacD_aldolase"/>
</dbReference>
<dbReference type="InterPro" id="IPR011343">
    <property type="entry name" value="DeoC"/>
</dbReference>
<dbReference type="EMBL" id="AE017126">
    <property type="protein sequence ID" value="AAP99442.1"/>
    <property type="molecule type" value="Genomic_DNA"/>
</dbReference>
<dbReference type="GO" id="GO:0009264">
    <property type="term" value="P:deoxyribonucleotide catabolic process"/>
    <property type="evidence" value="ECO:0007669"/>
    <property type="project" value="InterPro"/>
</dbReference>
<dbReference type="GO" id="GO:0016052">
    <property type="term" value="P:carbohydrate catabolic process"/>
    <property type="evidence" value="ECO:0007669"/>
    <property type="project" value="TreeGrafter"/>
</dbReference>
<sequence>MQYKSNNLEISEINSFIHQAALDPHINLDSLNQICDVCKHFNFAGLCTNLIRIQAARKSLGKNKQTKLIAVIAFPFGDIPNSIKKTEAELAAEHGAEELDIVPNYLKLYEGKIDSFAEELAEIFKIGLPYRVILDSIRIPEEKLSLAIEASIDAGARGIQAGNGFGTPIQASHILKLRALIKNRCELKVAGGIKNLHQVLELVEAGASSIGTSVGADLAKQFKIYNHQN</sequence>
<keyword evidence="1" id="KW-0963">Cytoplasm</keyword>
<evidence type="ECO:0000256" key="2">
    <source>
        <dbReference type="ARBA" id="ARBA00023270"/>
    </source>
</evidence>
<keyword evidence="3" id="KW-0456">Lyase</keyword>
<reference evidence="3 4" key="1">
    <citation type="journal article" date="2003" name="Proc. Natl. Acad. Sci. U.S.A.">
        <title>Genome sequence of the cyanobacterium Prochlorococcus marinus SS120, a nearly minimal oxyphototrophic genome.</title>
        <authorList>
            <person name="Dufresne A."/>
            <person name="Salanoubat M."/>
            <person name="Partensky F."/>
            <person name="Artiguenave F."/>
            <person name="Axmann I.M."/>
            <person name="Barbe V."/>
            <person name="Duprat S."/>
            <person name="Galperin M.Y."/>
            <person name="Koonin E.V."/>
            <person name="Le Gall F."/>
            <person name="Makarova K.S."/>
            <person name="Ostrowski M."/>
            <person name="Oztas S."/>
            <person name="Robert C."/>
            <person name="Rogozin I.B."/>
            <person name="Scanlan D.J."/>
            <person name="Tandeau de Marsac N."/>
            <person name="Weissenbach J."/>
            <person name="Wincker P."/>
            <person name="Wolf Y.I."/>
            <person name="Hess W.R."/>
        </authorList>
    </citation>
    <scope>NUCLEOTIDE SEQUENCE [LARGE SCALE GENOMIC DNA]</scope>
    <source>
        <strain evidence="4">SARG / CCMP1375 / SS120</strain>
    </source>
</reference>
<dbReference type="Proteomes" id="UP000001420">
    <property type="component" value="Chromosome"/>
</dbReference>
<dbReference type="CDD" id="cd00959">
    <property type="entry name" value="DeoC"/>
    <property type="match status" value="1"/>
</dbReference>
<dbReference type="Gene3D" id="3.20.20.70">
    <property type="entry name" value="Aldolase class I"/>
    <property type="match status" value="1"/>
</dbReference>
<keyword evidence="4" id="KW-1185">Reference proteome</keyword>
<dbReference type="EC" id="4.1.2.4" evidence="3"/>
<evidence type="ECO:0000313" key="3">
    <source>
        <dbReference type="EMBL" id="AAP99442.1"/>
    </source>
</evidence>
<dbReference type="SMART" id="SM01133">
    <property type="entry name" value="DeoC"/>
    <property type="match status" value="1"/>
</dbReference>
<gene>
    <name evidence="3" type="primary">deoC</name>
    <name evidence="3" type="ordered locus">Pro_0396</name>
</gene>
<dbReference type="RefSeq" id="WP_011124551.1">
    <property type="nucleotide sequence ID" value="NC_005042.1"/>
</dbReference>
<dbReference type="AlphaFoldDB" id="Q7VDI0"/>